<dbReference type="CDD" id="cd13585">
    <property type="entry name" value="PBP2_TMBP_like"/>
    <property type="match status" value="1"/>
</dbReference>
<evidence type="ECO:0000256" key="1">
    <source>
        <dbReference type="ARBA" id="ARBA00008520"/>
    </source>
</evidence>
<dbReference type="SUPFAM" id="SSF53850">
    <property type="entry name" value="Periplasmic binding protein-like II"/>
    <property type="match status" value="1"/>
</dbReference>
<comment type="caution">
    <text evidence="4">The sequence shown here is derived from an EMBL/GenBank/DDBJ whole genome shotgun (WGS) entry which is preliminary data.</text>
</comment>
<dbReference type="GO" id="GO:0055052">
    <property type="term" value="C:ATP-binding cassette (ABC) transporter complex, substrate-binding subunit-containing"/>
    <property type="evidence" value="ECO:0007669"/>
    <property type="project" value="TreeGrafter"/>
</dbReference>
<dbReference type="InterPro" id="IPR006059">
    <property type="entry name" value="SBP"/>
</dbReference>
<proteinExistence type="inferred from homology"/>
<evidence type="ECO:0000313" key="4">
    <source>
        <dbReference type="EMBL" id="OIQ82687.1"/>
    </source>
</evidence>
<sequence>MKQFSWRRTGVLSVALATVVATLAGCSSGSSAASTPSAQSTDTTGQTLNYWLWVDNATDQTWQQLANQFNAESGHGKVQLQIVPAGQYLDKLQTALSSGTGPDAARMKDEWIGSFVKSGVLAPLSKQIDAWSGKSSVIPSAWNAGKIPGSSEVYMMPHQNTALYMYYNKKLFSQAGLSAPTTQADVIADAPKLTGNGHYAFDVRGGAGGQDQWAAWMYAGGAQFVDSSGKVTLDNSVAQQVNASYLGLVKYAPPGSATASYAQVLSNFLSGTTAMMIHHVGSLAAVRKQFGQDVGVIPVPSADPSKPSTLQTMSGNVIFTSSKHQELAWQWETWLLGNAPMLQMSTSPQGQLPVTTAVSQNPAFTKDEGYQVAITAEQTAQSWPQLPGTTNVVNATWGPAIQEAFAGQISSGQMLQTLSTDLSK</sequence>
<keyword evidence="2" id="KW-0813">Transport</keyword>
<comment type="similarity">
    <text evidence="1">Belongs to the bacterial solute-binding protein 1 family.</text>
</comment>
<evidence type="ECO:0000256" key="3">
    <source>
        <dbReference type="ARBA" id="ARBA00022729"/>
    </source>
</evidence>
<dbReference type="GO" id="GO:1901982">
    <property type="term" value="F:maltose binding"/>
    <property type="evidence" value="ECO:0007669"/>
    <property type="project" value="TreeGrafter"/>
</dbReference>
<evidence type="ECO:0000256" key="2">
    <source>
        <dbReference type="ARBA" id="ARBA00022448"/>
    </source>
</evidence>
<dbReference type="PROSITE" id="PS51257">
    <property type="entry name" value="PROKAR_LIPOPROTEIN"/>
    <property type="match status" value="1"/>
</dbReference>
<accession>A0A1J5QS23</accession>
<dbReference type="AlphaFoldDB" id="A0A1J5QS23"/>
<reference evidence="4" key="1">
    <citation type="submission" date="2016-10" db="EMBL/GenBank/DDBJ databases">
        <title>Sequence of Gallionella enrichment culture.</title>
        <authorList>
            <person name="Poehlein A."/>
            <person name="Muehling M."/>
            <person name="Daniel R."/>
        </authorList>
    </citation>
    <scope>NUCLEOTIDE SEQUENCE</scope>
</reference>
<protein>
    <submittedName>
        <fullName evidence="4">Maltose ABC transporter periplasmic protein</fullName>
    </submittedName>
</protein>
<dbReference type="GO" id="GO:0042956">
    <property type="term" value="P:maltodextrin transmembrane transport"/>
    <property type="evidence" value="ECO:0007669"/>
    <property type="project" value="TreeGrafter"/>
</dbReference>
<dbReference type="PANTHER" id="PTHR30061:SF50">
    <property type="entry name" value="MALTOSE_MALTODEXTRIN-BINDING PERIPLASMIC PROTEIN"/>
    <property type="match status" value="1"/>
</dbReference>
<dbReference type="EMBL" id="MLJW01000777">
    <property type="protein sequence ID" value="OIQ82687.1"/>
    <property type="molecule type" value="Genomic_DNA"/>
</dbReference>
<dbReference type="PANTHER" id="PTHR30061">
    <property type="entry name" value="MALTOSE-BINDING PERIPLASMIC PROTEIN"/>
    <property type="match status" value="1"/>
</dbReference>
<name>A0A1J5QS23_9ZZZZ</name>
<dbReference type="Pfam" id="PF01547">
    <property type="entry name" value="SBP_bac_1"/>
    <property type="match status" value="1"/>
</dbReference>
<keyword evidence="3" id="KW-0732">Signal</keyword>
<gene>
    <name evidence="4" type="ORF">GALL_355190</name>
</gene>
<dbReference type="GO" id="GO:0015768">
    <property type="term" value="P:maltose transport"/>
    <property type="evidence" value="ECO:0007669"/>
    <property type="project" value="TreeGrafter"/>
</dbReference>
<organism evidence="4">
    <name type="scientific">mine drainage metagenome</name>
    <dbReference type="NCBI Taxonomy" id="410659"/>
    <lineage>
        <taxon>unclassified sequences</taxon>
        <taxon>metagenomes</taxon>
        <taxon>ecological metagenomes</taxon>
    </lineage>
</organism>
<dbReference type="Gene3D" id="3.40.190.10">
    <property type="entry name" value="Periplasmic binding protein-like II"/>
    <property type="match status" value="1"/>
</dbReference>